<dbReference type="OrthoDB" id="966190at2"/>
<feature type="transmembrane region" description="Helical" evidence="1">
    <location>
        <begin position="140"/>
        <end position="157"/>
    </location>
</feature>
<dbReference type="EMBL" id="JPOS01000076">
    <property type="protein sequence ID" value="KGE86608.1"/>
    <property type="molecule type" value="Genomic_DNA"/>
</dbReference>
<gene>
    <name evidence="2" type="ORF">IX84_20145</name>
</gene>
<feature type="transmembrane region" description="Helical" evidence="1">
    <location>
        <begin position="43"/>
        <end position="64"/>
    </location>
</feature>
<feature type="transmembrane region" description="Helical" evidence="1">
    <location>
        <begin position="70"/>
        <end position="89"/>
    </location>
</feature>
<proteinExistence type="predicted"/>
<evidence type="ECO:0000313" key="3">
    <source>
        <dbReference type="Proteomes" id="UP000029736"/>
    </source>
</evidence>
<protein>
    <submittedName>
        <fullName evidence="2">Uncharacterized protein</fullName>
    </submittedName>
</protein>
<keyword evidence="3" id="KW-1185">Reference proteome</keyword>
<dbReference type="AlphaFoldDB" id="A0A098S447"/>
<evidence type="ECO:0000313" key="2">
    <source>
        <dbReference type="EMBL" id="KGE86608.1"/>
    </source>
</evidence>
<keyword evidence="1" id="KW-0472">Membrane</keyword>
<accession>A0A098S447</accession>
<sequence>MYVLEAEYMGYIVPAYGFFVLSTLGGLGRYGRLAIPVTQLKRYKQYGLGVFLIGVFFDLISGVLPGTLGFFAFLASNFKFVGAIVLFFSNDPRLRNIFYLALGYLFLSALRQAMFHDLVLWSVFFYMFWALKHQPSKSQIYLTILIGVLSLSTLQTIKAAYRMQVWQGYGGNKLELFADLALDALFQDNRNAEQLSGTENNVRLNQGWIISAIMDEIPARTPFIGGETIGQAISASILPRFLNPNKTRAGGRENFRRFTGLDISQGTSMGISIVGEAYGNYNVFGGILFMGAWGFFLARFWRFLLKNAGQNLLLIAFLPLIFLQVVKAETELVVVLNHMVKASIVVFGFFWAARNILNWKV</sequence>
<evidence type="ECO:0000256" key="1">
    <source>
        <dbReference type="SAM" id="Phobius"/>
    </source>
</evidence>
<feature type="transmembrane region" description="Helical" evidence="1">
    <location>
        <begin position="101"/>
        <end position="128"/>
    </location>
</feature>
<dbReference type="Proteomes" id="UP000029736">
    <property type="component" value="Unassembled WGS sequence"/>
</dbReference>
<feature type="transmembrane region" description="Helical" evidence="1">
    <location>
        <begin position="308"/>
        <end position="326"/>
    </location>
</feature>
<feature type="transmembrane region" description="Helical" evidence="1">
    <location>
        <begin position="332"/>
        <end position="353"/>
    </location>
</feature>
<organism evidence="2 3">
    <name type="scientific">Phaeodactylibacter xiamenensis</name>
    <dbReference type="NCBI Taxonomy" id="1524460"/>
    <lineage>
        <taxon>Bacteria</taxon>
        <taxon>Pseudomonadati</taxon>
        <taxon>Bacteroidota</taxon>
        <taxon>Saprospiria</taxon>
        <taxon>Saprospirales</taxon>
        <taxon>Haliscomenobacteraceae</taxon>
        <taxon>Phaeodactylibacter</taxon>
    </lineage>
</organism>
<name>A0A098S447_9BACT</name>
<comment type="caution">
    <text evidence="2">The sequence shown here is derived from an EMBL/GenBank/DDBJ whole genome shotgun (WGS) entry which is preliminary data.</text>
</comment>
<dbReference type="RefSeq" id="WP_044224450.1">
    <property type="nucleotide sequence ID" value="NZ_JBKAGJ010000039.1"/>
</dbReference>
<feature type="transmembrane region" description="Helical" evidence="1">
    <location>
        <begin position="281"/>
        <end position="301"/>
    </location>
</feature>
<keyword evidence="1" id="KW-1133">Transmembrane helix</keyword>
<feature type="transmembrane region" description="Helical" evidence="1">
    <location>
        <begin position="12"/>
        <end position="31"/>
    </location>
</feature>
<keyword evidence="1" id="KW-0812">Transmembrane</keyword>
<reference evidence="2 3" key="1">
    <citation type="journal article" date="2014" name="Int. J. Syst. Evol. Microbiol.">
        <title>Phaeodactylibacter xiamenensis gen. nov., sp. nov., a member of the family Saprospiraceae isolated from the marine alga Phaeodactylum tricornutum.</title>
        <authorList>
            <person name="Chen Z.Jr."/>
            <person name="Lei X."/>
            <person name="Lai Q."/>
            <person name="Li Y."/>
            <person name="Zhang B."/>
            <person name="Zhang J."/>
            <person name="Zhang H."/>
            <person name="Yang L."/>
            <person name="Zheng W."/>
            <person name="Tian Y."/>
            <person name="Yu Z."/>
            <person name="Xu H.Jr."/>
            <person name="Zheng T."/>
        </authorList>
    </citation>
    <scope>NUCLEOTIDE SEQUENCE [LARGE SCALE GENOMIC DNA]</scope>
    <source>
        <strain evidence="2 3">KD52</strain>
    </source>
</reference>